<dbReference type="InterPro" id="IPR018060">
    <property type="entry name" value="HTH_AraC"/>
</dbReference>
<keyword evidence="2" id="KW-0238">DNA-binding</keyword>
<evidence type="ECO:0000256" key="3">
    <source>
        <dbReference type="ARBA" id="ARBA00023163"/>
    </source>
</evidence>
<dbReference type="Gene3D" id="1.10.10.60">
    <property type="entry name" value="Homeodomain-like"/>
    <property type="match status" value="1"/>
</dbReference>
<feature type="domain" description="HTH araC/xylS-type" evidence="4">
    <location>
        <begin position="2"/>
        <end position="101"/>
    </location>
</feature>
<dbReference type="Proteomes" id="UP000466586">
    <property type="component" value="Unassembled WGS sequence"/>
</dbReference>
<evidence type="ECO:0000313" key="5">
    <source>
        <dbReference type="EMBL" id="MXV52922.1"/>
    </source>
</evidence>
<evidence type="ECO:0000256" key="2">
    <source>
        <dbReference type="ARBA" id="ARBA00023125"/>
    </source>
</evidence>
<evidence type="ECO:0000259" key="4">
    <source>
        <dbReference type="PROSITE" id="PS01124"/>
    </source>
</evidence>
<sequence>MDKLLKLIDENLQREELDVDYLCKNLFISRTGLYQKIKSISDQPVGEFIRTARLNKGVYIMTHEDINLNELIDRIGFQSVSYFSRAFKKEFGVTQSQFVQDLNKKKQLLE</sequence>
<evidence type="ECO:0000313" key="6">
    <source>
        <dbReference type="Proteomes" id="UP000466586"/>
    </source>
</evidence>
<comment type="caution">
    <text evidence="5">The sequence shown here is derived from an EMBL/GenBank/DDBJ whole genome shotgun (WGS) entry which is preliminary data.</text>
</comment>
<dbReference type="InterPro" id="IPR009057">
    <property type="entry name" value="Homeodomain-like_sf"/>
</dbReference>
<dbReference type="Pfam" id="PF12833">
    <property type="entry name" value="HTH_18"/>
    <property type="match status" value="1"/>
</dbReference>
<gene>
    <name evidence="5" type="ORF">GS399_18265</name>
</gene>
<dbReference type="AlphaFoldDB" id="A0A7K1YEB9"/>
<dbReference type="GO" id="GO:0043565">
    <property type="term" value="F:sequence-specific DNA binding"/>
    <property type="evidence" value="ECO:0007669"/>
    <property type="project" value="InterPro"/>
</dbReference>
<reference evidence="5 6" key="1">
    <citation type="submission" date="2019-11" db="EMBL/GenBank/DDBJ databases">
        <title>Pedobacter sp. HMF7647 Genome sequencing and assembly.</title>
        <authorList>
            <person name="Kang H."/>
            <person name="Kim H."/>
            <person name="Joh K."/>
        </authorList>
    </citation>
    <scope>NUCLEOTIDE SEQUENCE [LARGE SCALE GENOMIC DNA]</scope>
    <source>
        <strain evidence="5 6">HMF7647</strain>
    </source>
</reference>
<dbReference type="SMART" id="SM00342">
    <property type="entry name" value="HTH_ARAC"/>
    <property type="match status" value="1"/>
</dbReference>
<name>A0A7K1YEB9_9SPHI</name>
<keyword evidence="3" id="KW-0804">Transcription</keyword>
<dbReference type="PROSITE" id="PS01124">
    <property type="entry name" value="HTH_ARAC_FAMILY_2"/>
    <property type="match status" value="1"/>
</dbReference>
<dbReference type="PANTHER" id="PTHR43280:SF2">
    <property type="entry name" value="HTH-TYPE TRANSCRIPTIONAL REGULATOR EXSA"/>
    <property type="match status" value="1"/>
</dbReference>
<accession>A0A7K1YEB9</accession>
<dbReference type="PANTHER" id="PTHR43280">
    <property type="entry name" value="ARAC-FAMILY TRANSCRIPTIONAL REGULATOR"/>
    <property type="match status" value="1"/>
</dbReference>
<keyword evidence="1" id="KW-0805">Transcription regulation</keyword>
<dbReference type="InterPro" id="IPR020449">
    <property type="entry name" value="Tscrpt_reg_AraC-type_HTH"/>
</dbReference>
<dbReference type="PRINTS" id="PR00032">
    <property type="entry name" value="HTHARAC"/>
</dbReference>
<dbReference type="GO" id="GO:0003700">
    <property type="term" value="F:DNA-binding transcription factor activity"/>
    <property type="evidence" value="ECO:0007669"/>
    <property type="project" value="InterPro"/>
</dbReference>
<protein>
    <submittedName>
        <fullName evidence="5">Helix-turn-helix domain-containing protein</fullName>
    </submittedName>
</protein>
<evidence type="ECO:0000256" key="1">
    <source>
        <dbReference type="ARBA" id="ARBA00023015"/>
    </source>
</evidence>
<keyword evidence="6" id="KW-1185">Reference proteome</keyword>
<organism evidence="5 6">
    <name type="scientific">Hufsiella arboris</name>
    <dbReference type="NCBI Taxonomy" id="2695275"/>
    <lineage>
        <taxon>Bacteria</taxon>
        <taxon>Pseudomonadati</taxon>
        <taxon>Bacteroidota</taxon>
        <taxon>Sphingobacteriia</taxon>
        <taxon>Sphingobacteriales</taxon>
        <taxon>Sphingobacteriaceae</taxon>
        <taxon>Hufsiella</taxon>
    </lineage>
</organism>
<dbReference type="SUPFAM" id="SSF46689">
    <property type="entry name" value="Homeodomain-like"/>
    <property type="match status" value="1"/>
</dbReference>
<dbReference type="RefSeq" id="WP_160846102.1">
    <property type="nucleotide sequence ID" value="NZ_WVHT01000011.1"/>
</dbReference>
<dbReference type="EMBL" id="WVHT01000011">
    <property type="protein sequence ID" value="MXV52922.1"/>
    <property type="molecule type" value="Genomic_DNA"/>
</dbReference>
<proteinExistence type="predicted"/>